<dbReference type="GO" id="GO:0009307">
    <property type="term" value="P:DNA restriction-modification system"/>
    <property type="evidence" value="ECO:0007669"/>
    <property type="project" value="UniProtKB-KW"/>
</dbReference>
<dbReference type="Gene3D" id="3.90.220.20">
    <property type="entry name" value="DNA methylase specificity domains"/>
    <property type="match status" value="2"/>
</dbReference>
<accession>A0A2T5HZ27</accession>
<dbReference type="SUPFAM" id="SSF116734">
    <property type="entry name" value="DNA methylase specificity domain"/>
    <property type="match status" value="2"/>
</dbReference>
<sequence length="443" mass="49610">MKDSRVPWIGSIPVFWEMRKISRSFSVIGSGTTPSTSNSSFHEEGSIPWVNTGDLNDNFVIEPKKKLTEYAFKEHSTLRLYPIGTLLIAMYGATIGKVGILGVGACTNQACCALAEPKNFEMRFVYYWFLDNRKNLVTLSFGSSQPNINQDLIRQLRIQAPPIPIQRCITAYLDEQTAKIDRLINMRRRQMELLKEQWAALIQQAVTRGLDPDAPMKDSGIPWLGEIPVHWKKTKLLRIAPRGRGMFVNGPFGSDLLTSELTDSGVPVVYIRDIQANGYLRVSEVCVTPEKAASLDVCRVDAGDIVVAKVGTPPGTAAIYPDTEPSGIVTQDVIRIKTDPRKVVAEFIVYWLNSDAGRASIDQISVESTRMRVDLESYKSLRIWLPPVEEQRKIKEFIQNETAKTNDLIASYARQLTLLAEYRAALIHECVTGQRTVDETSLS</sequence>
<dbReference type="AlphaFoldDB" id="A0A2T5HZ27"/>
<dbReference type="RefSeq" id="WP_107803485.1">
    <property type="nucleotide sequence ID" value="NZ_QAOI01000013.1"/>
</dbReference>
<evidence type="ECO:0000256" key="2">
    <source>
        <dbReference type="ARBA" id="ARBA00022747"/>
    </source>
</evidence>
<comment type="caution">
    <text evidence="5">The sequence shown here is derived from an EMBL/GenBank/DDBJ whole genome shotgun (WGS) entry which is preliminary data.</text>
</comment>
<gene>
    <name evidence="5" type="ORF">C8R26_11382</name>
</gene>
<feature type="domain" description="Type I restriction modification DNA specificity" evidence="4">
    <location>
        <begin position="260"/>
        <end position="410"/>
    </location>
</feature>
<evidence type="ECO:0000313" key="5">
    <source>
        <dbReference type="EMBL" id="PTQ76834.1"/>
    </source>
</evidence>
<dbReference type="EMBL" id="QAOI01000013">
    <property type="protein sequence ID" value="PTQ76834.1"/>
    <property type="molecule type" value="Genomic_DNA"/>
</dbReference>
<dbReference type="CDD" id="cd17280">
    <property type="entry name" value="RMtype1_S_MspEN3ORF6650P_TRD2-CR2_like"/>
    <property type="match status" value="1"/>
</dbReference>
<evidence type="ECO:0000256" key="3">
    <source>
        <dbReference type="ARBA" id="ARBA00023125"/>
    </source>
</evidence>
<proteinExistence type="inferred from homology"/>
<dbReference type="InterPro" id="IPR044946">
    <property type="entry name" value="Restrct_endonuc_typeI_TRD_sf"/>
</dbReference>
<dbReference type="InterPro" id="IPR000055">
    <property type="entry name" value="Restrct_endonuc_typeI_TRD"/>
</dbReference>
<dbReference type="PANTHER" id="PTHR30408">
    <property type="entry name" value="TYPE-1 RESTRICTION ENZYME ECOKI SPECIFICITY PROTEIN"/>
    <property type="match status" value="1"/>
</dbReference>
<protein>
    <submittedName>
        <fullName evidence="5">Type I restriction enzyme S subunit</fullName>
    </submittedName>
</protein>
<dbReference type="InterPro" id="IPR052021">
    <property type="entry name" value="Type-I_RS_S_subunit"/>
</dbReference>
<evidence type="ECO:0000259" key="4">
    <source>
        <dbReference type="Pfam" id="PF01420"/>
    </source>
</evidence>
<keyword evidence="2" id="KW-0680">Restriction system</keyword>
<dbReference type="Gene3D" id="1.10.287.1120">
    <property type="entry name" value="Bipartite methylase S protein"/>
    <property type="match status" value="1"/>
</dbReference>
<dbReference type="Proteomes" id="UP000244128">
    <property type="component" value="Unassembled WGS sequence"/>
</dbReference>
<evidence type="ECO:0000313" key="6">
    <source>
        <dbReference type="Proteomes" id="UP000244128"/>
    </source>
</evidence>
<organism evidence="5 6">
    <name type="scientific">Nitrosomonas oligotropha</name>
    <dbReference type="NCBI Taxonomy" id="42354"/>
    <lineage>
        <taxon>Bacteria</taxon>
        <taxon>Pseudomonadati</taxon>
        <taxon>Pseudomonadota</taxon>
        <taxon>Betaproteobacteria</taxon>
        <taxon>Nitrosomonadales</taxon>
        <taxon>Nitrosomonadaceae</taxon>
        <taxon>Nitrosomonas</taxon>
    </lineage>
</organism>
<evidence type="ECO:0000256" key="1">
    <source>
        <dbReference type="ARBA" id="ARBA00010923"/>
    </source>
</evidence>
<keyword evidence="3" id="KW-0238">DNA-binding</keyword>
<feature type="domain" description="Type I restriction modification DNA specificity" evidence="4">
    <location>
        <begin position="14"/>
        <end position="181"/>
    </location>
</feature>
<dbReference type="GO" id="GO:0003677">
    <property type="term" value="F:DNA binding"/>
    <property type="evidence" value="ECO:0007669"/>
    <property type="project" value="UniProtKB-KW"/>
</dbReference>
<comment type="similarity">
    <text evidence="1">Belongs to the type-I restriction system S methylase family.</text>
</comment>
<name>A0A2T5HZ27_9PROT</name>
<reference evidence="5 6" key="1">
    <citation type="submission" date="2018-04" db="EMBL/GenBank/DDBJ databases">
        <title>Active sludge and wastewater microbial communities from Klosterneuburg, Austria.</title>
        <authorList>
            <person name="Wagner M."/>
        </authorList>
    </citation>
    <scope>NUCLEOTIDE SEQUENCE [LARGE SCALE GENOMIC DNA]</scope>
    <source>
        <strain evidence="5 6">Nm49</strain>
    </source>
</reference>
<dbReference type="Pfam" id="PF01420">
    <property type="entry name" value="Methylase_S"/>
    <property type="match status" value="2"/>
</dbReference>
<dbReference type="PANTHER" id="PTHR30408:SF12">
    <property type="entry name" value="TYPE I RESTRICTION ENZYME MJAVIII SPECIFICITY SUBUNIT"/>
    <property type="match status" value="1"/>
</dbReference>